<gene>
    <name evidence="3" type="primary">ureF</name>
    <name evidence="4" type="ORF">FBY58_1400</name>
</gene>
<sequence>MPSSSESLHLLRMFSWISPAFPTGSYAYSHGLEWSVDNGDITDVASLVIWVKALLYYGSLRSDMIFLRQAWAASSSQEIRQVAEFACASAASRERYEETVNQGEAFLKATDIWALFKKDPDMADIRWPLPVAQGILFRRNHMEQDLSTISGAYVAVSGIISAALRLIPLGQSDSLKAMKQLEHHIIRSAAKTRGKKLEDTGSGCFRSDLASMQHEIQQTRLFRT</sequence>
<evidence type="ECO:0000256" key="2">
    <source>
        <dbReference type="ARBA" id="ARBA00023186"/>
    </source>
</evidence>
<dbReference type="GO" id="GO:0005737">
    <property type="term" value="C:cytoplasm"/>
    <property type="evidence" value="ECO:0007669"/>
    <property type="project" value="UniProtKB-SubCell"/>
</dbReference>
<evidence type="ECO:0000256" key="3">
    <source>
        <dbReference type="HAMAP-Rule" id="MF_01385"/>
    </source>
</evidence>
<keyword evidence="3" id="KW-0963">Cytoplasm</keyword>
<dbReference type="Pfam" id="PF01730">
    <property type="entry name" value="UreF"/>
    <property type="match status" value="1"/>
</dbReference>
<dbReference type="InterPro" id="IPR038277">
    <property type="entry name" value="UreF_sf"/>
</dbReference>
<dbReference type="AlphaFoldDB" id="A0A542W2I3"/>
<comment type="function">
    <text evidence="3">Required for maturation of urease via the functional incorporation of the urease nickel metallocenter.</text>
</comment>
<dbReference type="OrthoDB" id="9798772at2"/>
<comment type="subunit">
    <text evidence="3">UreD, UreF and UreG form a complex that acts as a GTP-hydrolysis-dependent molecular chaperone, activating the urease apoprotein by helping to assemble the nickel containing metallocenter of UreC. The UreE protein probably delivers the nickel.</text>
</comment>
<dbReference type="RefSeq" id="WP_141920195.1">
    <property type="nucleotide sequence ID" value="NZ_VFOF01000001.1"/>
</dbReference>
<evidence type="ECO:0000256" key="1">
    <source>
        <dbReference type="ARBA" id="ARBA00022988"/>
    </source>
</evidence>
<dbReference type="GO" id="GO:0016151">
    <property type="term" value="F:nickel cation binding"/>
    <property type="evidence" value="ECO:0007669"/>
    <property type="project" value="UniProtKB-UniRule"/>
</dbReference>
<dbReference type="Proteomes" id="UP000316887">
    <property type="component" value="Unassembled WGS sequence"/>
</dbReference>
<reference evidence="4 5" key="1">
    <citation type="submission" date="2019-06" db="EMBL/GenBank/DDBJ databases">
        <title>Genome sequencing of Zymomonas mobilis strains for genetic engineering and biofuel applications.</title>
        <authorList>
            <person name="Teravest M."/>
        </authorList>
    </citation>
    <scope>NUCLEOTIDE SEQUENCE [LARGE SCALE GENOMIC DNA]</scope>
    <source>
        <strain evidence="4 5">AN0101</strain>
    </source>
</reference>
<keyword evidence="2 3" id="KW-0143">Chaperone</keyword>
<dbReference type="EMBL" id="VFOF01000001">
    <property type="protein sequence ID" value="TQL17795.1"/>
    <property type="molecule type" value="Genomic_DNA"/>
</dbReference>
<comment type="caution">
    <text evidence="4">The sequence shown here is derived from an EMBL/GenBank/DDBJ whole genome shotgun (WGS) entry which is preliminary data.</text>
</comment>
<dbReference type="PANTHER" id="PTHR33620:SF1">
    <property type="entry name" value="UREASE ACCESSORY PROTEIN F"/>
    <property type="match status" value="1"/>
</dbReference>
<comment type="similarity">
    <text evidence="3">Belongs to the UreF family.</text>
</comment>
<protein>
    <recommendedName>
        <fullName evidence="3">Urease accessory protein UreF</fullName>
    </recommendedName>
</protein>
<keyword evidence="1 3" id="KW-0996">Nickel insertion</keyword>
<organism evidence="4 5">
    <name type="scientific">Zymomonas mobilis</name>
    <dbReference type="NCBI Taxonomy" id="542"/>
    <lineage>
        <taxon>Bacteria</taxon>
        <taxon>Pseudomonadati</taxon>
        <taxon>Pseudomonadota</taxon>
        <taxon>Alphaproteobacteria</taxon>
        <taxon>Sphingomonadales</taxon>
        <taxon>Zymomonadaceae</taxon>
        <taxon>Zymomonas</taxon>
    </lineage>
</organism>
<proteinExistence type="inferred from homology"/>
<name>A0A542W2I3_ZYMMB</name>
<dbReference type="PIRSF" id="PIRSF009467">
    <property type="entry name" value="Ureas_acces_UreF"/>
    <property type="match status" value="1"/>
</dbReference>
<accession>A0A542W2I3</accession>
<dbReference type="HAMAP" id="MF_01385">
    <property type="entry name" value="UreF"/>
    <property type="match status" value="1"/>
</dbReference>
<dbReference type="PANTHER" id="PTHR33620">
    <property type="entry name" value="UREASE ACCESSORY PROTEIN F"/>
    <property type="match status" value="1"/>
</dbReference>
<dbReference type="Gene3D" id="1.10.4190.10">
    <property type="entry name" value="Urease accessory protein UreF"/>
    <property type="match status" value="1"/>
</dbReference>
<dbReference type="InterPro" id="IPR002639">
    <property type="entry name" value="UreF"/>
</dbReference>
<comment type="subcellular location">
    <subcellularLocation>
        <location evidence="3">Cytoplasm</location>
    </subcellularLocation>
</comment>
<evidence type="ECO:0000313" key="5">
    <source>
        <dbReference type="Proteomes" id="UP000316887"/>
    </source>
</evidence>
<evidence type="ECO:0000313" key="4">
    <source>
        <dbReference type="EMBL" id="TQL17795.1"/>
    </source>
</evidence>